<dbReference type="SUPFAM" id="SSF48239">
    <property type="entry name" value="Terpenoid cyclases/Protein prenyltransferases"/>
    <property type="match status" value="1"/>
</dbReference>
<organism evidence="5 6">
    <name type="scientific">Neobacillus kokaensis</name>
    <dbReference type="NCBI Taxonomy" id="2759023"/>
    <lineage>
        <taxon>Bacteria</taxon>
        <taxon>Bacillati</taxon>
        <taxon>Bacillota</taxon>
        <taxon>Bacilli</taxon>
        <taxon>Bacillales</taxon>
        <taxon>Bacillaceae</taxon>
        <taxon>Neobacillus</taxon>
    </lineage>
</organism>
<dbReference type="EMBL" id="BNDS01000045">
    <property type="protein sequence ID" value="GHI01532.1"/>
    <property type="molecule type" value="Genomic_DNA"/>
</dbReference>
<evidence type="ECO:0000259" key="4">
    <source>
        <dbReference type="Pfam" id="PF13249"/>
    </source>
</evidence>
<feature type="domain" description="Squalene cyclase N-terminal" evidence="4">
    <location>
        <begin position="13"/>
        <end position="291"/>
    </location>
</feature>
<dbReference type="Pfam" id="PF13249">
    <property type="entry name" value="SQHop_cyclase_N"/>
    <property type="match status" value="1"/>
</dbReference>
<keyword evidence="6" id="KW-1185">Reference proteome</keyword>
<feature type="transmembrane region" description="Helical" evidence="3">
    <location>
        <begin position="252"/>
        <end position="271"/>
    </location>
</feature>
<evidence type="ECO:0000313" key="6">
    <source>
        <dbReference type="Proteomes" id="UP000637074"/>
    </source>
</evidence>
<dbReference type="Gene3D" id="1.50.10.20">
    <property type="match status" value="1"/>
</dbReference>
<name>A0ABQ3NC72_9BACI</name>
<dbReference type="InterPro" id="IPR008930">
    <property type="entry name" value="Terpenoid_cyclase/PrenylTrfase"/>
</dbReference>
<evidence type="ECO:0000256" key="2">
    <source>
        <dbReference type="ARBA" id="ARBA00009755"/>
    </source>
</evidence>
<gene>
    <name evidence="5" type="ORF">AM1BK_50740</name>
</gene>
<comment type="caution">
    <text evidence="5">The sequence shown here is derived from an EMBL/GenBank/DDBJ whole genome shotgun (WGS) entry which is preliminary data.</text>
</comment>
<comment type="similarity">
    <text evidence="2">Belongs to the terpene cyclase/mutase family.</text>
</comment>
<dbReference type="InterPro" id="IPR032697">
    <property type="entry name" value="SQ_cyclase_N"/>
</dbReference>
<keyword evidence="3" id="KW-0472">Membrane</keyword>
<reference evidence="5 6" key="1">
    <citation type="journal article" date="2022" name="Int. J. Syst. Evol. Microbiol.">
        <title>Neobacillus kokaensis sp. nov., isolated from soil.</title>
        <authorList>
            <person name="Yuki K."/>
            <person name="Matsubara H."/>
            <person name="Yamaguchi S."/>
        </authorList>
    </citation>
    <scope>NUCLEOTIDE SEQUENCE [LARGE SCALE GENOMIC DNA]</scope>
    <source>
        <strain evidence="5 6">LOB 377</strain>
    </source>
</reference>
<evidence type="ECO:0000313" key="5">
    <source>
        <dbReference type="EMBL" id="GHI01532.1"/>
    </source>
</evidence>
<keyword evidence="3" id="KW-0812">Transmembrane</keyword>
<evidence type="ECO:0000256" key="1">
    <source>
        <dbReference type="ARBA" id="ARBA00004999"/>
    </source>
</evidence>
<sequence length="320" mass="36335">MGGTRKSMDWIIETLRKEQAPDGSWDFPFDTGISTDAYMIILLRTLEINDEELIQGLCRRILGKQEKNGAWKLFYDEGEGNLSATLEAYYALIYSGYYSNSEPKLRKAKKFILEHGGLGEVSTFTKIMLAITGQYKWPSFSPMPIEIILLPSSFPVNFYSFSVFGRANITPIMILAAKRFSLKTSKSPDLSELHLNRDQEDSWIQSSEWRSFLSFIEEGIKSLIGLPVELHRLAIDRARKYMLDRIEPDGTFLSYYSCTFLMIFALLSLGYKKTDPVITKAVAGIKSMQCEIDGAAAYAIHHCGCVEYISNWFCFAICRG</sequence>
<evidence type="ECO:0000256" key="3">
    <source>
        <dbReference type="SAM" id="Phobius"/>
    </source>
</evidence>
<dbReference type="InterPro" id="IPR018333">
    <property type="entry name" value="Squalene_cyclase"/>
</dbReference>
<protein>
    <recommendedName>
        <fullName evidence="4">Squalene cyclase N-terminal domain-containing protein</fullName>
    </recommendedName>
</protein>
<dbReference type="PANTHER" id="PTHR11764">
    <property type="entry name" value="TERPENE CYCLASE/MUTASE FAMILY MEMBER"/>
    <property type="match status" value="1"/>
</dbReference>
<proteinExistence type="inferred from homology"/>
<dbReference type="PANTHER" id="PTHR11764:SF20">
    <property type="entry name" value="LANOSTEROL SYNTHASE"/>
    <property type="match status" value="1"/>
</dbReference>
<keyword evidence="3" id="KW-1133">Transmembrane helix</keyword>
<comment type="pathway">
    <text evidence="1">Secondary metabolite biosynthesis; hopanoid biosynthesis.</text>
</comment>
<accession>A0ABQ3NC72</accession>
<dbReference type="Proteomes" id="UP000637074">
    <property type="component" value="Unassembled WGS sequence"/>
</dbReference>